<organism evidence="5 6">
    <name type="scientific">Mitosporidium daphniae</name>
    <dbReference type="NCBI Taxonomy" id="1485682"/>
    <lineage>
        <taxon>Eukaryota</taxon>
        <taxon>Fungi</taxon>
        <taxon>Fungi incertae sedis</taxon>
        <taxon>Microsporidia</taxon>
        <taxon>Mitosporidium</taxon>
    </lineage>
</organism>
<evidence type="ECO:0000313" key="5">
    <source>
        <dbReference type="EMBL" id="KGG50028.1"/>
    </source>
</evidence>
<dbReference type="GO" id="GO:0005737">
    <property type="term" value="C:cytoplasm"/>
    <property type="evidence" value="ECO:0007669"/>
    <property type="project" value="TreeGrafter"/>
</dbReference>
<evidence type="ECO:0000256" key="1">
    <source>
        <dbReference type="ARBA" id="ARBA00022741"/>
    </source>
</evidence>
<dbReference type="PROSITE" id="PS50011">
    <property type="entry name" value="PROTEIN_KINASE_DOM"/>
    <property type="match status" value="1"/>
</dbReference>
<evidence type="ECO:0000256" key="2">
    <source>
        <dbReference type="ARBA" id="ARBA00022840"/>
    </source>
</evidence>
<protein>
    <recommendedName>
        <fullName evidence="4">Protein kinase domain-containing protein</fullName>
    </recommendedName>
</protein>
<dbReference type="GO" id="GO:0004674">
    <property type="term" value="F:protein serine/threonine kinase activity"/>
    <property type="evidence" value="ECO:0007669"/>
    <property type="project" value="TreeGrafter"/>
</dbReference>
<accession>A0A098VLS5</accession>
<dbReference type="GO" id="GO:0035556">
    <property type="term" value="P:intracellular signal transduction"/>
    <property type="evidence" value="ECO:0007669"/>
    <property type="project" value="TreeGrafter"/>
</dbReference>
<evidence type="ECO:0000256" key="3">
    <source>
        <dbReference type="SAM" id="SignalP"/>
    </source>
</evidence>
<dbReference type="GO" id="GO:0005524">
    <property type="term" value="F:ATP binding"/>
    <property type="evidence" value="ECO:0007669"/>
    <property type="project" value="UniProtKB-KW"/>
</dbReference>
<dbReference type="OrthoDB" id="1668230at2759"/>
<keyword evidence="2" id="KW-0067">ATP-binding</keyword>
<dbReference type="InterPro" id="IPR011009">
    <property type="entry name" value="Kinase-like_dom_sf"/>
</dbReference>
<feature type="domain" description="Protein kinase" evidence="4">
    <location>
        <begin position="51"/>
        <end position="178"/>
    </location>
</feature>
<evidence type="ECO:0000259" key="4">
    <source>
        <dbReference type="PROSITE" id="PS50011"/>
    </source>
</evidence>
<dbReference type="PANTHER" id="PTHR24346:SF30">
    <property type="entry name" value="MATERNAL EMBRYONIC LEUCINE ZIPPER KINASE"/>
    <property type="match status" value="1"/>
</dbReference>
<feature type="signal peptide" evidence="3">
    <location>
        <begin position="1"/>
        <end position="18"/>
    </location>
</feature>
<keyword evidence="1" id="KW-0547">Nucleotide-binding</keyword>
<evidence type="ECO:0000313" key="6">
    <source>
        <dbReference type="Proteomes" id="UP000029725"/>
    </source>
</evidence>
<comment type="caution">
    <text evidence="5">The sequence shown here is derived from an EMBL/GenBank/DDBJ whole genome shotgun (WGS) entry which is preliminary data.</text>
</comment>
<keyword evidence="3" id="KW-0732">Signal</keyword>
<dbReference type="HOGENOM" id="CLU_1514091_0_0_1"/>
<proteinExistence type="predicted"/>
<feature type="chain" id="PRO_5001950328" description="Protein kinase domain-containing protein" evidence="3">
    <location>
        <begin position="19"/>
        <end position="178"/>
    </location>
</feature>
<dbReference type="RefSeq" id="XP_013236464.1">
    <property type="nucleotide sequence ID" value="XM_013381010.1"/>
</dbReference>
<dbReference type="Proteomes" id="UP000029725">
    <property type="component" value="Unassembled WGS sequence"/>
</dbReference>
<dbReference type="GeneID" id="25261075"/>
<dbReference type="SUPFAM" id="SSF56112">
    <property type="entry name" value="Protein kinase-like (PK-like)"/>
    <property type="match status" value="1"/>
</dbReference>
<keyword evidence="6" id="KW-1185">Reference proteome</keyword>
<dbReference type="Pfam" id="PF00069">
    <property type="entry name" value="Pkinase"/>
    <property type="match status" value="1"/>
</dbReference>
<name>A0A098VLS5_9MICR</name>
<feature type="non-terminal residue" evidence="5">
    <location>
        <position position="178"/>
    </location>
</feature>
<dbReference type="Gene3D" id="1.10.510.10">
    <property type="entry name" value="Transferase(Phosphotransferase) domain 1"/>
    <property type="match status" value="1"/>
</dbReference>
<sequence>MIFCKRILFVLFLYKISAATSQVDLVSKLSLEETDQPQEVTVGMIHLASLVSREGPMGQELLDTVEFTKMAKTDEEELRRVATEYFLIKEFSETFKPSFIEREFSIQKKLQHENIVSAYHVHENRIFMEYVKGCDLVDIPEDWKENLKIFAYIFKKVAEAIKFMHENGVVHGDLKPDN</sequence>
<dbReference type="AlphaFoldDB" id="A0A098VLS5"/>
<dbReference type="PANTHER" id="PTHR24346">
    <property type="entry name" value="MAP/MICROTUBULE AFFINITY-REGULATING KINASE"/>
    <property type="match status" value="1"/>
</dbReference>
<reference evidence="5 6" key="1">
    <citation type="submission" date="2014-04" db="EMBL/GenBank/DDBJ databases">
        <title>A new species of microsporidia sheds light on the evolution of extreme parasitism.</title>
        <authorList>
            <person name="Haag K.L."/>
            <person name="James T.Y."/>
            <person name="Larsson R."/>
            <person name="Schaer T.M."/>
            <person name="Refardt D."/>
            <person name="Pombert J.-F."/>
            <person name="Ebert D."/>
        </authorList>
    </citation>
    <scope>NUCLEOTIDE SEQUENCE [LARGE SCALE GENOMIC DNA]</scope>
    <source>
        <strain evidence="5 6">UGP3</strain>
        <tissue evidence="5">Spores</tissue>
    </source>
</reference>
<dbReference type="VEuPathDB" id="MicrosporidiaDB:DI09_92p10"/>
<gene>
    <name evidence="5" type="ORF">DI09_92p10</name>
</gene>
<dbReference type="InterPro" id="IPR000719">
    <property type="entry name" value="Prot_kinase_dom"/>
</dbReference>
<dbReference type="EMBL" id="JMKJ01000604">
    <property type="protein sequence ID" value="KGG50028.1"/>
    <property type="molecule type" value="Genomic_DNA"/>
</dbReference>